<organism evidence="2 3">
    <name type="scientific">Ureibacillus aquaedulcis</name>
    <dbReference type="NCBI Taxonomy" id="3058421"/>
    <lineage>
        <taxon>Bacteria</taxon>
        <taxon>Bacillati</taxon>
        <taxon>Bacillota</taxon>
        <taxon>Bacilli</taxon>
        <taxon>Bacillales</taxon>
        <taxon>Caryophanaceae</taxon>
        <taxon>Ureibacillus</taxon>
    </lineage>
</organism>
<name>A0ABT8GLV9_9BACL</name>
<dbReference type="RefSeq" id="WP_301136329.1">
    <property type="nucleotide sequence ID" value="NZ_JAUHTQ010000001.1"/>
</dbReference>
<comment type="caution">
    <text evidence="2">The sequence shown here is derived from an EMBL/GenBank/DDBJ whole genome shotgun (WGS) entry which is preliminary data.</text>
</comment>
<feature type="region of interest" description="Disordered" evidence="1">
    <location>
        <begin position="1"/>
        <end position="38"/>
    </location>
</feature>
<protein>
    <submittedName>
        <fullName evidence="2">Flagellar protein FlaG</fullName>
    </submittedName>
</protein>
<dbReference type="PANTHER" id="PTHR37166:SF1">
    <property type="entry name" value="PROTEIN FLAG"/>
    <property type="match status" value="1"/>
</dbReference>
<dbReference type="EMBL" id="JAUHTQ010000001">
    <property type="protein sequence ID" value="MDN4492224.1"/>
    <property type="molecule type" value="Genomic_DNA"/>
</dbReference>
<accession>A0ABT8GLV9</accession>
<keyword evidence="2" id="KW-0966">Cell projection</keyword>
<gene>
    <name evidence="2" type="ORF">QYB95_01610</name>
</gene>
<evidence type="ECO:0000313" key="3">
    <source>
        <dbReference type="Proteomes" id="UP001172743"/>
    </source>
</evidence>
<dbReference type="InterPro" id="IPR035924">
    <property type="entry name" value="FlaG-like_sf"/>
</dbReference>
<keyword evidence="2" id="KW-0282">Flagellum</keyword>
<dbReference type="Proteomes" id="UP001172743">
    <property type="component" value="Unassembled WGS sequence"/>
</dbReference>
<evidence type="ECO:0000313" key="2">
    <source>
        <dbReference type="EMBL" id="MDN4492224.1"/>
    </source>
</evidence>
<keyword evidence="3" id="KW-1185">Reference proteome</keyword>
<feature type="compositionally biased region" description="Polar residues" evidence="1">
    <location>
        <begin position="1"/>
        <end position="20"/>
    </location>
</feature>
<sequence>MRISSQQATDTSAATKTFQTAPVEKVEEQGSSNSKTMINEQLTTIEKNDINEEKLKQAVDSLNEFMESNHNSSKFVYHEGLDRYFVQVVNKDTDEVVKEIPPKKLLDAFYEMQKMVGMIVDEKI</sequence>
<feature type="compositionally biased region" description="Polar residues" evidence="1">
    <location>
        <begin position="29"/>
        <end position="38"/>
    </location>
</feature>
<dbReference type="PANTHER" id="PTHR37166">
    <property type="entry name" value="PROTEIN FLAG"/>
    <property type="match status" value="1"/>
</dbReference>
<keyword evidence="2" id="KW-0969">Cilium</keyword>
<dbReference type="Pfam" id="PF03646">
    <property type="entry name" value="FlaG"/>
    <property type="match status" value="1"/>
</dbReference>
<reference evidence="2" key="1">
    <citation type="submission" date="2023-07" db="EMBL/GenBank/DDBJ databases">
        <title>Ureibacillus sp. isolated from freshwater well.</title>
        <authorList>
            <person name="Kirdat K."/>
            <person name="Bhatt A."/>
            <person name="Teware R."/>
            <person name="Bhavsar Y."/>
            <person name="Yadav A."/>
        </authorList>
    </citation>
    <scope>NUCLEOTIDE SEQUENCE</scope>
    <source>
        <strain evidence="2">BA0131</strain>
    </source>
</reference>
<dbReference type="InterPro" id="IPR005186">
    <property type="entry name" value="FlaG"/>
</dbReference>
<proteinExistence type="predicted"/>
<evidence type="ECO:0000256" key="1">
    <source>
        <dbReference type="SAM" id="MobiDB-lite"/>
    </source>
</evidence>
<dbReference type="SUPFAM" id="SSF160214">
    <property type="entry name" value="FlaG-like"/>
    <property type="match status" value="1"/>
</dbReference>
<dbReference type="Gene3D" id="3.30.160.170">
    <property type="entry name" value="FlaG-like"/>
    <property type="match status" value="1"/>
</dbReference>